<feature type="domain" description="(+)RNA virus helicase C-terminal" evidence="1">
    <location>
        <begin position="1"/>
        <end position="218"/>
    </location>
</feature>
<dbReference type="PROSITE" id="PS51657">
    <property type="entry name" value="PSRV_HELICASE"/>
    <property type="match status" value="1"/>
</dbReference>
<dbReference type="InterPro" id="IPR027351">
    <property type="entry name" value="(+)RNA_virus_helicase_core_dom"/>
</dbReference>
<name>A0A482N7J4_LVX</name>
<dbReference type="EMBL" id="MH752191">
    <property type="protein sequence ID" value="QBQ82431.1"/>
    <property type="molecule type" value="Genomic_RNA"/>
</dbReference>
<protein>
    <submittedName>
        <fullName evidence="2">TGB1</fullName>
    </submittedName>
</protein>
<dbReference type="Pfam" id="PF01443">
    <property type="entry name" value="Viral_helicase1"/>
    <property type="match status" value="1"/>
</dbReference>
<sequence>MEFYTGILNINPRLRRTHVPLSIPIVVHTVAGHGKTTLVRQILAQKPDVIARTYGRPDPPHLTGVGILGPEGDAHIVDEYPAGDLSKHPSAILILADPLQHRRPSRPAHYISEETARFGTETCKLLSTLSIHCTSTHSDQVQEHDIFSFEPEGVIISLGQEATDLLRAHKAEFLLPCQTLGETFDTVTLVTDRPLQEQDPIDAYIAVTRHRKVLHILH</sequence>
<evidence type="ECO:0000313" key="2">
    <source>
        <dbReference type="EMBL" id="QBQ82431.1"/>
    </source>
</evidence>
<evidence type="ECO:0000259" key="1">
    <source>
        <dbReference type="PROSITE" id="PS51657"/>
    </source>
</evidence>
<accession>A0A482N7J4</accession>
<reference evidence="2" key="1">
    <citation type="submission" date="2018-08" db="EMBL/GenBank/DDBJ databases">
        <title>The partial virome of ornamental flower beds in an Australian town.</title>
        <authorList>
            <person name="Wylie S.J."/>
            <person name="Koh S."/>
            <person name="Tran T.T."/>
            <person name="Nguyen D.Q."/>
        </authorList>
    </citation>
    <scope>NUCLEOTIDE SEQUENCE</scope>
    <source>
        <strain evidence="2">BC35</strain>
    </source>
</reference>
<proteinExistence type="predicted"/>
<dbReference type="GO" id="GO:0005524">
    <property type="term" value="F:ATP binding"/>
    <property type="evidence" value="ECO:0007669"/>
    <property type="project" value="InterPro"/>
</dbReference>
<organismHost>
    <name type="scientific">Lilium formosanum</name>
    <dbReference type="NCBI Taxonomy" id="63788"/>
</organismHost>
<organism evidence="2">
    <name type="scientific">Lily virus X</name>
    <dbReference type="NCBI Taxonomy" id="12194"/>
    <lineage>
        <taxon>Viruses</taxon>
        <taxon>Riboviria</taxon>
        <taxon>Orthornavirae</taxon>
        <taxon>Kitrinoviricota</taxon>
        <taxon>Alsuviricetes</taxon>
        <taxon>Tymovirales</taxon>
        <taxon>Alphaflexiviridae</taxon>
        <taxon>Potexvirus</taxon>
        <taxon>Potexvirus ecslilii</taxon>
    </lineage>
</organism>